<dbReference type="PROSITE" id="PS50850">
    <property type="entry name" value="MFS"/>
    <property type="match status" value="1"/>
</dbReference>
<sequence>MQKGGYQDGELRAALGGLCALLTGLGLARFAYTPLLPALIEAGWLDAPAAAYLGAANFAGYLAGALAARRLGVLLPTPLLLRATMLATTASLLACALPLGFWWMVPWRTLAGFTGAVLTVVAAPAALARIAGERRARAAGIVFTGAGIGIVGSGTLVPVLVAQGGVTLSWLGIAAVAGLLTLLSWRNWSPSPLRGTAPAATTRIPDPPTLRAIGIYALAALGLVPHMVFLVDYAARGLGQGLAAGSGYWVIFGVGAAMGPLLAGRLADRVGFARALQAGVALQVVAAILPVLAPGTLTLVVSSLAMGIMTPGSGALVLGRMGELRGPEGQAAGWGVATTSFAIFQAAGAWAMSWLYAATDSYAPLFLAATAALVLGLALSLVDGPRRRELSRRS</sequence>
<feature type="transmembrane region" description="Helical" evidence="4">
    <location>
        <begin position="362"/>
        <end position="382"/>
    </location>
</feature>
<dbReference type="PANTHER" id="PTHR23537:SF1">
    <property type="entry name" value="SUGAR TRANSPORTER"/>
    <property type="match status" value="1"/>
</dbReference>
<dbReference type="SUPFAM" id="SSF103473">
    <property type="entry name" value="MFS general substrate transporter"/>
    <property type="match status" value="1"/>
</dbReference>
<feature type="transmembrane region" description="Helical" evidence="4">
    <location>
        <begin position="12"/>
        <end position="32"/>
    </location>
</feature>
<dbReference type="AlphaFoldDB" id="A0AAP3XSY2"/>
<feature type="transmembrane region" description="Helical" evidence="4">
    <location>
        <begin position="275"/>
        <end position="293"/>
    </location>
</feature>
<name>A0AAP3XSY2_9PROT</name>
<evidence type="ECO:0000256" key="2">
    <source>
        <dbReference type="ARBA" id="ARBA00022989"/>
    </source>
</evidence>
<reference evidence="6 7" key="1">
    <citation type="submission" date="2023-03" db="EMBL/GenBank/DDBJ databases">
        <title>YIM 152171 draft genome.</title>
        <authorList>
            <person name="Yang Z."/>
        </authorList>
    </citation>
    <scope>NUCLEOTIDE SEQUENCE [LARGE SCALE GENOMIC DNA]</scope>
    <source>
        <strain evidence="6 7">YIM 152171</strain>
    </source>
</reference>
<evidence type="ECO:0000256" key="4">
    <source>
        <dbReference type="SAM" id="Phobius"/>
    </source>
</evidence>
<feature type="transmembrane region" description="Helical" evidence="4">
    <location>
        <begin position="241"/>
        <end position="263"/>
    </location>
</feature>
<dbReference type="GO" id="GO:0005886">
    <property type="term" value="C:plasma membrane"/>
    <property type="evidence" value="ECO:0007669"/>
    <property type="project" value="TreeGrafter"/>
</dbReference>
<dbReference type="InterPro" id="IPR010645">
    <property type="entry name" value="MFS_4"/>
</dbReference>
<evidence type="ECO:0000259" key="5">
    <source>
        <dbReference type="PROSITE" id="PS50850"/>
    </source>
</evidence>
<dbReference type="EMBL" id="JARGEQ010000126">
    <property type="protein sequence ID" value="MDF1587391.1"/>
    <property type="molecule type" value="Genomic_DNA"/>
</dbReference>
<dbReference type="GO" id="GO:0022857">
    <property type="term" value="F:transmembrane transporter activity"/>
    <property type="evidence" value="ECO:0007669"/>
    <property type="project" value="InterPro"/>
</dbReference>
<keyword evidence="7" id="KW-1185">Reference proteome</keyword>
<proteinExistence type="predicted"/>
<feature type="transmembrane region" description="Helical" evidence="4">
    <location>
        <begin position="331"/>
        <end position="356"/>
    </location>
</feature>
<evidence type="ECO:0000256" key="3">
    <source>
        <dbReference type="ARBA" id="ARBA00023136"/>
    </source>
</evidence>
<feature type="transmembrane region" description="Helical" evidence="4">
    <location>
        <begin position="299"/>
        <end position="319"/>
    </location>
</feature>
<dbReference type="Pfam" id="PF06779">
    <property type="entry name" value="MFS_4"/>
    <property type="match status" value="1"/>
</dbReference>
<accession>A0AAP3XSY2</accession>
<organism evidence="6 7">
    <name type="scientific">Marinimicrococcus flavescens</name>
    <dbReference type="NCBI Taxonomy" id="3031815"/>
    <lineage>
        <taxon>Bacteria</taxon>
        <taxon>Pseudomonadati</taxon>
        <taxon>Pseudomonadota</taxon>
        <taxon>Alphaproteobacteria</taxon>
        <taxon>Geminicoccales</taxon>
        <taxon>Geminicoccaceae</taxon>
        <taxon>Marinimicrococcus</taxon>
    </lineage>
</organism>
<evidence type="ECO:0000256" key="1">
    <source>
        <dbReference type="ARBA" id="ARBA00022692"/>
    </source>
</evidence>
<feature type="domain" description="Major facilitator superfamily (MFS) profile" evidence="5">
    <location>
        <begin position="12"/>
        <end position="388"/>
    </location>
</feature>
<feature type="transmembrane region" description="Helical" evidence="4">
    <location>
        <begin position="79"/>
        <end position="104"/>
    </location>
</feature>
<keyword evidence="1 4" id="KW-0812">Transmembrane</keyword>
<dbReference type="RefSeq" id="WP_327789810.1">
    <property type="nucleotide sequence ID" value="NZ_JARGEQ010000126.1"/>
</dbReference>
<dbReference type="PANTHER" id="PTHR23537">
    <property type="match status" value="1"/>
</dbReference>
<feature type="transmembrane region" description="Helical" evidence="4">
    <location>
        <begin position="138"/>
        <end position="161"/>
    </location>
</feature>
<feature type="transmembrane region" description="Helical" evidence="4">
    <location>
        <begin position="110"/>
        <end position="131"/>
    </location>
</feature>
<keyword evidence="2 4" id="KW-1133">Transmembrane helix</keyword>
<dbReference type="Gene3D" id="1.20.1250.20">
    <property type="entry name" value="MFS general substrate transporter like domains"/>
    <property type="match status" value="1"/>
</dbReference>
<feature type="transmembrane region" description="Helical" evidence="4">
    <location>
        <begin position="44"/>
        <end position="67"/>
    </location>
</feature>
<dbReference type="InterPro" id="IPR036259">
    <property type="entry name" value="MFS_trans_sf"/>
</dbReference>
<dbReference type="Proteomes" id="UP001301140">
    <property type="component" value="Unassembled WGS sequence"/>
</dbReference>
<keyword evidence="3 4" id="KW-0472">Membrane</keyword>
<evidence type="ECO:0000313" key="7">
    <source>
        <dbReference type="Proteomes" id="UP001301140"/>
    </source>
</evidence>
<feature type="transmembrane region" description="Helical" evidence="4">
    <location>
        <begin position="167"/>
        <end position="185"/>
    </location>
</feature>
<dbReference type="InterPro" id="IPR020846">
    <property type="entry name" value="MFS_dom"/>
</dbReference>
<comment type="caution">
    <text evidence="6">The sequence shown here is derived from an EMBL/GenBank/DDBJ whole genome shotgun (WGS) entry which is preliminary data.</text>
</comment>
<evidence type="ECO:0000313" key="6">
    <source>
        <dbReference type="EMBL" id="MDF1587391.1"/>
    </source>
</evidence>
<feature type="transmembrane region" description="Helical" evidence="4">
    <location>
        <begin position="213"/>
        <end position="235"/>
    </location>
</feature>
<protein>
    <submittedName>
        <fullName evidence="6">YbfB/YjiJ family MFS transporter</fullName>
    </submittedName>
</protein>
<gene>
    <name evidence="6" type="ORF">PZ740_13470</name>
</gene>